<comment type="caution">
    <text evidence="2">The sequence shown here is derived from an EMBL/GenBank/DDBJ whole genome shotgun (WGS) entry which is preliminary data.</text>
</comment>
<proteinExistence type="predicted"/>
<sequence length="106" mass="12567">MKKHLLLIIIFISNFIFSQTPHLERTINLDIEKGLVTCVFKISNIDRNNSYSILLNRGFNVKYFKLNNQVLDAGRKPNYNSIEYDIYKSNSTETHTLQRKRNRFLL</sequence>
<dbReference type="OrthoDB" id="639393at2"/>
<keyword evidence="3" id="KW-1185">Reference proteome</keyword>
<dbReference type="EMBL" id="VJZL01000002">
    <property type="protein sequence ID" value="TRX12902.1"/>
    <property type="molecule type" value="Genomic_DNA"/>
</dbReference>
<evidence type="ECO:0000313" key="1">
    <source>
        <dbReference type="EMBL" id="TRX09285.1"/>
    </source>
</evidence>
<name>A0A553BX45_9FLAO</name>
<dbReference type="Proteomes" id="UP000318669">
    <property type="component" value="Unassembled WGS sequence"/>
</dbReference>
<evidence type="ECO:0000313" key="2">
    <source>
        <dbReference type="EMBL" id="TRX12902.1"/>
    </source>
</evidence>
<evidence type="ECO:0000313" key="3">
    <source>
        <dbReference type="Proteomes" id="UP000318528"/>
    </source>
</evidence>
<dbReference type="AlphaFoldDB" id="A0A553BX45"/>
<organism evidence="2 4">
    <name type="scientific">Flavobacterium gawalongense</name>
    <dbReference type="NCBI Taxonomy" id="2594432"/>
    <lineage>
        <taxon>Bacteria</taxon>
        <taxon>Pseudomonadati</taxon>
        <taxon>Bacteroidota</taxon>
        <taxon>Flavobacteriia</taxon>
        <taxon>Flavobacteriales</taxon>
        <taxon>Flavobacteriaceae</taxon>
        <taxon>Flavobacterium</taxon>
    </lineage>
</organism>
<protein>
    <submittedName>
        <fullName evidence="2">Uncharacterized protein</fullName>
    </submittedName>
</protein>
<gene>
    <name evidence="2" type="ORF">FNW11_02460</name>
    <name evidence="1" type="ORF">FNW12_02320</name>
</gene>
<accession>A0A553BX45</accession>
<reference evidence="3 4" key="1">
    <citation type="submission" date="2019-07" db="EMBL/GenBank/DDBJ databases">
        <title>Novel species of Flavobacterium.</title>
        <authorList>
            <person name="Liu Q."/>
            <person name="Xin Y.-H."/>
        </authorList>
    </citation>
    <scope>NUCLEOTIDE SEQUENCE [LARGE SCALE GENOMIC DNA]</scope>
    <source>
        <strain evidence="1 3">GSP39</strain>
        <strain evidence="2 4">GSR22</strain>
    </source>
</reference>
<dbReference type="Proteomes" id="UP000318528">
    <property type="component" value="Unassembled WGS sequence"/>
</dbReference>
<dbReference type="RefSeq" id="WP_143386031.1">
    <property type="nucleotide sequence ID" value="NZ_VJZL01000002.1"/>
</dbReference>
<evidence type="ECO:0000313" key="4">
    <source>
        <dbReference type="Proteomes" id="UP000318669"/>
    </source>
</evidence>
<dbReference type="EMBL" id="VJZN01000003">
    <property type="protein sequence ID" value="TRX09285.1"/>
    <property type="molecule type" value="Genomic_DNA"/>
</dbReference>